<evidence type="ECO:0000313" key="6">
    <source>
        <dbReference type="Proteomes" id="UP000199642"/>
    </source>
</evidence>
<dbReference type="SUPFAM" id="SSF56601">
    <property type="entry name" value="beta-lactamase/transpeptidase-like"/>
    <property type="match status" value="1"/>
</dbReference>
<sequence>MKKLSTLFAFALLLLIGQMAFAQQSDFSKTSQLLDSLEKHKKFMGTVLLAESGQIKFAKAIGYADTENDIKNVIETRYRIGSISKMFTSVLIFQGIEDKKLSLETPLSEFFPTIPNADQITIDQLLKHRSGIHSFTGNEDYLSYHTESKSRDEMLQLIEDGGSDFEPDSKAEYSNSNYVLLSYILEDIHGKSFAEILEKEIIKPLELKNTGVFDAIDSQQKEARSYTYNGDWVVEKETNPTIPMGAGAIQSTAEDLMLFAEGLFGGKLISEQSLAQMMEIQEGYGRGMFSFPYYDKKSFGHTGGIDGFRSMLGYFPEEKVAIVTLSNGLNWNNNDLLLAVLNGNFGKEVEIPSFQTYEVSTEALDQYLGEYVSEQIPISFTFVKEGSTLIAKPSGQPDTKLEATAEHQFEFTSVGAVFIFDPSTGKMTFKQGGGTFEYERK</sequence>
<keyword evidence="3" id="KW-0732">Signal</keyword>
<dbReference type="RefSeq" id="WP_092788879.1">
    <property type="nucleotide sequence ID" value="NZ_FOPC01000002.1"/>
</dbReference>
<dbReference type="AlphaFoldDB" id="A0A1I2QER1"/>
<protein>
    <submittedName>
        <fullName evidence="5">CubicO group peptidase, beta-lactamase class C family</fullName>
    </submittedName>
</protein>
<keyword evidence="2" id="KW-0472">Membrane</keyword>
<evidence type="ECO:0000256" key="3">
    <source>
        <dbReference type="SAM" id="SignalP"/>
    </source>
</evidence>
<evidence type="ECO:0000256" key="1">
    <source>
        <dbReference type="ARBA" id="ARBA00004370"/>
    </source>
</evidence>
<dbReference type="OrthoDB" id="9793489at2"/>
<dbReference type="GO" id="GO:0016020">
    <property type="term" value="C:membrane"/>
    <property type="evidence" value="ECO:0007669"/>
    <property type="project" value="UniProtKB-SubCell"/>
</dbReference>
<dbReference type="STRING" id="435880.SAMN04487988_102146"/>
<dbReference type="InterPro" id="IPR012338">
    <property type="entry name" value="Beta-lactam/transpept-like"/>
</dbReference>
<feature type="chain" id="PRO_5011509849" evidence="3">
    <location>
        <begin position="23"/>
        <end position="441"/>
    </location>
</feature>
<evidence type="ECO:0000313" key="5">
    <source>
        <dbReference type="EMBL" id="SFG24236.1"/>
    </source>
</evidence>
<dbReference type="EMBL" id="FOPC01000002">
    <property type="protein sequence ID" value="SFG24236.1"/>
    <property type="molecule type" value="Genomic_DNA"/>
</dbReference>
<dbReference type="Gene3D" id="3.40.710.10">
    <property type="entry name" value="DD-peptidase/beta-lactamase superfamily"/>
    <property type="match status" value="1"/>
</dbReference>
<accession>A0A1I2QER1</accession>
<evidence type="ECO:0000256" key="2">
    <source>
        <dbReference type="ARBA" id="ARBA00023136"/>
    </source>
</evidence>
<evidence type="ECO:0000259" key="4">
    <source>
        <dbReference type="Pfam" id="PF00144"/>
    </source>
</evidence>
<dbReference type="PANTHER" id="PTHR46825">
    <property type="entry name" value="D-ALANYL-D-ALANINE-CARBOXYPEPTIDASE/ENDOPEPTIDASE AMPH"/>
    <property type="match status" value="1"/>
</dbReference>
<comment type="subcellular location">
    <subcellularLocation>
        <location evidence="1">Membrane</location>
    </subcellularLocation>
</comment>
<gene>
    <name evidence="5" type="ORF">SAMN04487988_102146</name>
</gene>
<keyword evidence="6" id="KW-1185">Reference proteome</keyword>
<dbReference type="Pfam" id="PF00144">
    <property type="entry name" value="Beta-lactamase"/>
    <property type="match status" value="1"/>
</dbReference>
<feature type="domain" description="Beta-lactamase-related" evidence="4">
    <location>
        <begin position="46"/>
        <end position="335"/>
    </location>
</feature>
<proteinExistence type="predicted"/>
<dbReference type="PANTHER" id="PTHR46825:SF11">
    <property type="entry name" value="PENICILLIN-BINDING PROTEIN 4"/>
    <property type="match status" value="1"/>
</dbReference>
<name>A0A1I2QER1_9BACT</name>
<organism evidence="5 6">
    <name type="scientific">Algoriphagus hitonicola</name>
    <dbReference type="NCBI Taxonomy" id="435880"/>
    <lineage>
        <taxon>Bacteria</taxon>
        <taxon>Pseudomonadati</taxon>
        <taxon>Bacteroidota</taxon>
        <taxon>Cytophagia</taxon>
        <taxon>Cytophagales</taxon>
        <taxon>Cyclobacteriaceae</taxon>
        <taxon>Algoriphagus</taxon>
    </lineage>
</organism>
<feature type="signal peptide" evidence="3">
    <location>
        <begin position="1"/>
        <end position="22"/>
    </location>
</feature>
<dbReference type="Proteomes" id="UP000199642">
    <property type="component" value="Unassembled WGS sequence"/>
</dbReference>
<dbReference type="InterPro" id="IPR001466">
    <property type="entry name" value="Beta-lactam-related"/>
</dbReference>
<dbReference type="InterPro" id="IPR050491">
    <property type="entry name" value="AmpC-like"/>
</dbReference>
<reference evidence="6" key="1">
    <citation type="submission" date="2016-10" db="EMBL/GenBank/DDBJ databases">
        <authorList>
            <person name="Varghese N."/>
            <person name="Submissions S."/>
        </authorList>
    </citation>
    <scope>NUCLEOTIDE SEQUENCE [LARGE SCALE GENOMIC DNA]</scope>
    <source>
        <strain evidence="6">DSM 19315</strain>
    </source>
</reference>